<dbReference type="RefSeq" id="WP_005063629.1">
    <property type="nucleotide sequence ID" value="NZ_AP022621.1"/>
</dbReference>
<name>A0A0U0ZRC0_9MYCO</name>
<dbReference type="Pfam" id="PF11228">
    <property type="entry name" value="DUF3027"/>
    <property type="match status" value="1"/>
</dbReference>
<gene>
    <name evidence="1" type="ORF">ERS075579_03425</name>
</gene>
<accession>A0A0U0ZRC0</accession>
<dbReference type="EMBL" id="CSWP01000007">
    <property type="protein sequence ID" value="CPV62227.1"/>
    <property type="molecule type" value="Genomic_DNA"/>
</dbReference>
<evidence type="ECO:0000313" key="2">
    <source>
        <dbReference type="Proteomes" id="UP000045782"/>
    </source>
</evidence>
<dbReference type="InterPro" id="IPR021391">
    <property type="entry name" value="DUF3027"/>
</dbReference>
<organism evidence="1 2">
    <name type="scientific">Mycobacteroides abscessus</name>
    <dbReference type="NCBI Taxonomy" id="36809"/>
    <lineage>
        <taxon>Bacteria</taxon>
        <taxon>Bacillati</taxon>
        <taxon>Actinomycetota</taxon>
        <taxon>Actinomycetes</taxon>
        <taxon>Mycobacteriales</taxon>
        <taxon>Mycobacteriaceae</taxon>
        <taxon>Mycobacteroides</taxon>
    </lineage>
</organism>
<evidence type="ECO:0000313" key="1">
    <source>
        <dbReference type="EMBL" id="CPV62227.1"/>
    </source>
</evidence>
<protein>
    <submittedName>
        <fullName evidence="1">Protein of uncharacterized function (DUF3027)</fullName>
    </submittedName>
</protein>
<reference evidence="1 2" key="1">
    <citation type="submission" date="2015-03" db="EMBL/GenBank/DDBJ databases">
        <authorList>
            <person name="Murphy D."/>
        </authorList>
    </citation>
    <scope>NUCLEOTIDE SEQUENCE [LARGE SCALE GENOMIC DNA]</scope>
    <source>
        <strain evidence="1 2">PAP088</strain>
    </source>
</reference>
<dbReference type="AlphaFoldDB" id="A0A0U0ZRC0"/>
<dbReference type="Proteomes" id="UP000045782">
    <property type="component" value="Unassembled WGS sequence"/>
</dbReference>
<sequence>MDITISGRDALYTCIEQARRAIVEFSGETVGKYLGASSEYSDLHALTHRFEAELPGYRGWHWEVVMAAAPGATVATVSEVVLVPGAEALRPPNWIPWEERIRPGDLGPGDLLAPPPNDPRLVPGYTDSGDPQVTETAGEIGLGRKQVLSLAGRIDAAQRWFDGDWGPDAEMARATRRVCRSCGFYLPLAGSLGVAFGVCANSMSADGRVVHIEYGCGAHSDTPQPVNSAMPLYEPFDDGVLDLAD</sequence>
<proteinExistence type="predicted"/>